<dbReference type="Pfam" id="PF13419">
    <property type="entry name" value="HAD_2"/>
    <property type="match status" value="1"/>
</dbReference>
<dbReference type="InterPro" id="IPR037512">
    <property type="entry name" value="PGPase_prok"/>
</dbReference>
<keyword evidence="8 10" id="KW-0460">Magnesium</keyword>
<dbReference type="EMBL" id="AFIG01000001">
    <property type="protein sequence ID" value="EGL55508.1"/>
    <property type="molecule type" value="Genomic_DNA"/>
</dbReference>
<dbReference type="EC" id="3.1.3.18" evidence="5 10"/>
<dbReference type="GO" id="GO:0046295">
    <property type="term" value="P:glycolate biosynthetic process"/>
    <property type="evidence" value="ECO:0007669"/>
    <property type="project" value="UniProtKB-UniRule"/>
</dbReference>
<evidence type="ECO:0000256" key="7">
    <source>
        <dbReference type="ARBA" id="ARBA00022801"/>
    </source>
</evidence>
<gene>
    <name evidence="11" type="ORF">MAMP_02502</name>
</gene>
<sequence>MKLDLPEVVFIDLDGTLVDSVPDLTHATNHMLSSLGLAKASENDVRSWVGNGIPRLVERALTGDMEQKADVGLFEKALPLFLDYYQQFPCEKSQVYPDVFKGLNWLKDKQIKLACVTNKDETFTLPLLEKLGLKDYFDLVVCGDTTPHKKPHPAPLLYGVDYFRITPEKALMIGDSVNDVKAANAAGFAIICVSYGYNHGQPISAAAPDTVIDTFAELESLFLERSNETVRI</sequence>
<dbReference type="NCBIfam" id="TIGR01509">
    <property type="entry name" value="HAD-SF-IA-v3"/>
    <property type="match status" value="1"/>
</dbReference>
<evidence type="ECO:0000313" key="12">
    <source>
        <dbReference type="Proteomes" id="UP000003544"/>
    </source>
</evidence>
<dbReference type="InterPro" id="IPR036412">
    <property type="entry name" value="HAD-like_sf"/>
</dbReference>
<comment type="function">
    <text evidence="10">Specifically catalyzes the dephosphorylation of 2-phosphoglycolate. Is involved in the dissimilation of the intracellular 2-phosphoglycolate formed during the DNA repair of 3'-phosphoglycolate ends, a major class of DNA lesions induced by oxidative stress.</text>
</comment>
<dbReference type="PANTHER" id="PTHR43434:SF1">
    <property type="entry name" value="PHOSPHOGLYCOLATE PHOSPHATASE"/>
    <property type="match status" value="1"/>
</dbReference>
<proteinExistence type="inferred from homology"/>
<dbReference type="InterPro" id="IPR050155">
    <property type="entry name" value="HAD-like_hydrolase_sf"/>
</dbReference>
<evidence type="ECO:0000256" key="6">
    <source>
        <dbReference type="ARBA" id="ARBA00022723"/>
    </source>
</evidence>
<dbReference type="GO" id="GO:0006281">
    <property type="term" value="P:DNA repair"/>
    <property type="evidence" value="ECO:0007669"/>
    <property type="project" value="TreeGrafter"/>
</dbReference>
<dbReference type="FunFam" id="3.40.50.1000:FF:000022">
    <property type="entry name" value="Phosphoglycolate phosphatase"/>
    <property type="match status" value="1"/>
</dbReference>
<comment type="similarity">
    <text evidence="4 10">Belongs to the HAD-like hydrolase superfamily. CbbY/CbbZ/Gph/YieH family.</text>
</comment>
<dbReference type="GO" id="GO:0005975">
    <property type="term" value="P:carbohydrate metabolic process"/>
    <property type="evidence" value="ECO:0007669"/>
    <property type="project" value="InterPro"/>
</dbReference>
<comment type="catalytic activity">
    <reaction evidence="1 10">
        <text>2-phosphoglycolate + H2O = glycolate + phosphate</text>
        <dbReference type="Rhea" id="RHEA:14369"/>
        <dbReference type="ChEBI" id="CHEBI:15377"/>
        <dbReference type="ChEBI" id="CHEBI:29805"/>
        <dbReference type="ChEBI" id="CHEBI:43474"/>
        <dbReference type="ChEBI" id="CHEBI:58033"/>
        <dbReference type="EC" id="3.1.3.18"/>
    </reaction>
</comment>
<dbReference type="RefSeq" id="WP_007145394.1">
    <property type="nucleotide sequence ID" value="NZ_AFIG01000001.1"/>
</dbReference>
<dbReference type="Gene3D" id="3.40.50.1000">
    <property type="entry name" value="HAD superfamily/HAD-like"/>
    <property type="match status" value="1"/>
</dbReference>
<comment type="pathway">
    <text evidence="3 10">Organic acid metabolism; glycolate biosynthesis; glycolate from 2-phosphoglycolate: step 1/1.</text>
</comment>
<comment type="caution">
    <text evidence="11">The sequence shown here is derived from an EMBL/GenBank/DDBJ whole genome shotgun (WGS) entry which is preliminary data.</text>
</comment>
<feature type="active site" description="Nucleophile" evidence="10">
    <location>
        <position position="12"/>
    </location>
</feature>
<dbReference type="STRING" id="1026882.MAMP_02502"/>
<dbReference type="OrthoDB" id="9776368at2"/>
<evidence type="ECO:0000313" key="11">
    <source>
        <dbReference type="EMBL" id="EGL55508.1"/>
    </source>
</evidence>
<name>F5SW67_9GAMM</name>
<dbReference type="SUPFAM" id="SSF56784">
    <property type="entry name" value="HAD-like"/>
    <property type="match status" value="1"/>
</dbReference>
<dbReference type="InterPro" id="IPR023214">
    <property type="entry name" value="HAD_sf"/>
</dbReference>
<dbReference type="InterPro" id="IPR006439">
    <property type="entry name" value="HAD-SF_hydro_IA"/>
</dbReference>
<dbReference type="UniPathway" id="UPA00865">
    <property type="reaction ID" value="UER00834"/>
</dbReference>
<dbReference type="SFLD" id="SFLDG01135">
    <property type="entry name" value="C1.5.6:_HAD__Beta-PGM__Phospha"/>
    <property type="match status" value="1"/>
</dbReference>
<dbReference type="PANTHER" id="PTHR43434">
    <property type="entry name" value="PHOSPHOGLYCOLATE PHOSPHATASE"/>
    <property type="match status" value="1"/>
</dbReference>
<keyword evidence="12" id="KW-1185">Reference proteome</keyword>
<dbReference type="Proteomes" id="UP000003544">
    <property type="component" value="Unassembled WGS sequence"/>
</dbReference>
<dbReference type="HAMAP" id="MF_00495">
    <property type="entry name" value="GPH_hydrolase_bact"/>
    <property type="match status" value="1"/>
</dbReference>
<keyword evidence="6 10" id="KW-0479">Metal-binding</keyword>
<keyword evidence="7 10" id="KW-0378">Hydrolase</keyword>
<dbReference type="GO" id="GO:0005829">
    <property type="term" value="C:cytosol"/>
    <property type="evidence" value="ECO:0007669"/>
    <property type="project" value="TreeGrafter"/>
</dbReference>
<dbReference type="CDD" id="cd16417">
    <property type="entry name" value="HAD_PGPase"/>
    <property type="match status" value="1"/>
</dbReference>
<evidence type="ECO:0000256" key="5">
    <source>
        <dbReference type="ARBA" id="ARBA00013078"/>
    </source>
</evidence>
<organism evidence="11 12">
    <name type="scientific">Methylophaga aminisulfidivorans MP</name>
    <dbReference type="NCBI Taxonomy" id="1026882"/>
    <lineage>
        <taxon>Bacteria</taxon>
        <taxon>Pseudomonadati</taxon>
        <taxon>Pseudomonadota</taxon>
        <taxon>Gammaproteobacteria</taxon>
        <taxon>Thiotrichales</taxon>
        <taxon>Piscirickettsiaceae</taxon>
        <taxon>Methylophaga</taxon>
    </lineage>
</organism>
<dbReference type="SFLD" id="SFLDG01129">
    <property type="entry name" value="C1.5:_HAD__Beta-PGM__Phosphata"/>
    <property type="match status" value="1"/>
</dbReference>
<comment type="cofactor">
    <cofactor evidence="2 10">
        <name>Mg(2+)</name>
        <dbReference type="ChEBI" id="CHEBI:18420"/>
    </cofactor>
</comment>
<keyword evidence="9 10" id="KW-0119">Carbohydrate metabolism</keyword>
<accession>F5SW67</accession>
<evidence type="ECO:0000256" key="8">
    <source>
        <dbReference type="ARBA" id="ARBA00022842"/>
    </source>
</evidence>
<dbReference type="InterPro" id="IPR041492">
    <property type="entry name" value="HAD_2"/>
</dbReference>
<dbReference type="eggNOG" id="COG0546">
    <property type="taxonomic scope" value="Bacteria"/>
</dbReference>
<evidence type="ECO:0000256" key="9">
    <source>
        <dbReference type="ARBA" id="ARBA00023277"/>
    </source>
</evidence>
<evidence type="ECO:0000256" key="3">
    <source>
        <dbReference type="ARBA" id="ARBA00004818"/>
    </source>
</evidence>
<dbReference type="InterPro" id="IPR023198">
    <property type="entry name" value="PGP-like_dom2"/>
</dbReference>
<dbReference type="SFLD" id="SFLDS00003">
    <property type="entry name" value="Haloacid_Dehalogenase"/>
    <property type="match status" value="1"/>
</dbReference>
<feature type="binding site" evidence="10">
    <location>
        <position position="12"/>
    </location>
    <ligand>
        <name>Mg(2+)</name>
        <dbReference type="ChEBI" id="CHEBI:18420"/>
    </ligand>
</feature>
<feature type="binding site" evidence="10">
    <location>
        <position position="14"/>
    </location>
    <ligand>
        <name>Mg(2+)</name>
        <dbReference type="ChEBI" id="CHEBI:18420"/>
    </ligand>
</feature>
<protein>
    <recommendedName>
        <fullName evidence="5 10">Phosphoglycolate phosphatase</fullName>
        <shortName evidence="10">PGP</shortName>
        <shortName evidence="10">PGPase</shortName>
        <ecNumber evidence="5 10">3.1.3.18</ecNumber>
    </recommendedName>
</protein>
<evidence type="ECO:0000256" key="1">
    <source>
        <dbReference type="ARBA" id="ARBA00000830"/>
    </source>
</evidence>
<dbReference type="Gene3D" id="1.10.150.240">
    <property type="entry name" value="Putative phosphatase, domain 2"/>
    <property type="match status" value="1"/>
</dbReference>
<dbReference type="GO" id="GO:0046872">
    <property type="term" value="F:metal ion binding"/>
    <property type="evidence" value="ECO:0007669"/>
    <property type="project" value="UniProtKB-KW"/>
</dbReference>
<evidence type="ECO:0000256" key="2">
    <source>
        <dbReference type="ARBA" id="ARBA00001946"/>
    </source>
</evidence>
<dbReference type="NCBIfam" id="TIGR01449">
    <property type="entry name" value="PGP_bact"/>
    <property type="match status" value="1"/>
</dbReference>
<reference evidence="11 12" key="1">
    <citation type="journal article" date="2011" name="J. Bacteriol.">
        <title>Draft genome sequence of Methylophaga aminisulfidivorans MP T.</title>
        <authorList>
            <person name="Han G.H."/>
            <person name="Kim W."/>
            <person name="Chun J."/>
            <person name="Kim S.W."/>
        </authorList>
    </citation>
    <scope>NUCLEOTIDE SEQUENCE [LARGE SCALE GENOMIC DNA]</scope>
    <source>
        <strain evidence="12">MP(T)</strain>
    </source>
</reference>
<evidence type="ECO:0000256" key="4">
    <source>
        <dbReference type="ARBA" id="ARBA00006171"/>
    </source>
</evidence>
<dbReference type="NCBIfam" id="NF009695">
    <property type="entry name" value="PRK13222.1-2"/>
    <property type="match status" value="1"/>
</dbReference>
<feature type="binding site" evidence="10">
    <location>
        <position position="175"/>
    </location>
    <ligand>
        <name>Mg(2+)</name>
        <dbReference type="ChEBI" id="CHEBI:18420"/>
    </ligand>
</feature>
<dbReference type="GO" id="GO:0008967">
    <property type="term" value="F:phosphoglycolate phosphatase activity"/>
    <property type="evidence" value="ECO:0007669"/>
    <property type="project" value="UniProtKB-UniRule"/>
</dbReference>
<evidence type="ECO:0000256" key="10">
    <source>
        <dbReference type="HAMAP-Rule" id="MF_00495"/>
    </source>
</evidence>
<dbReference type="NCBIfam" id="TIGR01549">
    <property type="entry name" value="HAD-SF-IA-v1"/>
    <property type="match status" value="1"/>
</dbReference>
<dbReference type="AlphaFoldDB" id="F5SW67"/>